<keyword evidence="5 13" id="KW-0812">Transmembrane</keyword>
<feature type="transmembrane region" description="Helical" evidence="13">
    <location>
        <begin position="161"/>
        <end position="186"/>
    </location>
</feature>
<organism evidence="17 18">
    <name type="scientific">Spirochaeta lutea</name>
    <dbReference type="NCBI Taxonomy" id="1480694"/>
    <lineage>
        <taxon>Bacteria</taxon>
        <taxon>Pseudomonadati</taxon>
        <taxon>Spirochaetota</taxon>
        <taxon>Spirochaetia</taxon>
        <taxon>Spirochaetales</taxon>
        <taxon>Spirochaetaceae</taxon>
        <taxon>Spirochaeta</taxon>
    </lineage>
</organism>
<dbReference type="InterPro" id="IPR005074">
    <property type="entry name" value="Peptidase_C39"/>
</dbReference>
<evidence type="ECO:0000256" key="4">
    <source>
        <dbReference type="ARBA" id="ARBA00022670"/>
    </source>
</evidence>
<evidence type="ECO:0000256" key="7">
    <source>
        <dbReference type="ARBA" id="ARBA00022801"/>
    </source>
</evidence>
<dbReference type="PROSITE" id="PS00211">
    <property type="entry name" value="ABC_TRANSPORTER_1"/>
    <property type="match status" value="1"/>
</dbReference>
<name>A0A098QYV8_9SPIO</name>
<dbReference type="Pfam" id="PF00664">
    <property type="entry name" value="ABC_membrane"/>
    <property type="match status" value="1"/>
</dbReference>
<dbReference type="PROSITE" id="PS50893">
    <property type="entry name" value="ABC_TRANSPORTER_2"/>
    <property type="match status" value="1"/>
</dbReference>
<dbReference type="GO" id="GO:0015421">
    <property type="term" value="F:ABC-type oligopeptide transporter activity"/>
    <property type="evidence" value="ECO:0007669"/>
    <property type="project" value="TreeGrafter"/>
</dbReference>
<accession>A0A098QYV8</accession>
<dbReference type="STRING" id="1480694.DC28_05375"/>
<dbReference type="GO" id="GO:0043214">
    <property type="term" value="F:ABC-type bacteriocin transporter activity"/>
    <property type="evidence" value="ECO:0007669"/>
    <property type="project" value="InterPro"/>
</dbReference>
<evidence type="ECO:0000259" key="16">
    <source>
        <dbReference type="PROSITE" id="PS50990"/>
    </source>
</evidence>
<dbReference type="InterPro" id="IPR027417">
    <property type="entry name" value="P-loop_NTPase"/>
</dbReference>
<dbReference type="NCBIfam" id="TIGR01193">
    <property type="entry name" value="bacteriocin_ABC"/>
    <property type="match status" value="1"/>
</dbReference>
<dbReference type="Pfam" id="PF03412">
    <property type="entry name" value="Peptidase_C39"/>
    <property type="match status" value="1"/>
</dbReference>
<dbReference type="CDD" id="cd02418">
    <property type="entry name" value="Peptidase_C39B"/>
    <property type="match status" value="1"/>
</dbReference>
<keyword evidence="2" id="KW-0813">Transport</keyword>
<keyword evidence="3" id="KW-1003">Cell membrane</keyword>
<dbReference type="GO" id="GO:0005737">
    <property type="term" value="C:cytoplasm"/>
    <property type="evidence" value="ECO:0007669"/>
    <property type="project" value="UniProtKB-ARBA"/>
</dbReference>
<feature type="transmembrane region" description="Helical" evidence="13">
    <location>
        <begin position="198"/>
        <end position="215"/>
    </location>
</feature>
<dbReference type="InterPro" id="IPR039421">
    <property type="entry name" value="Type_1_exporter"/>
</dbReference>
<dbReference type="AlphaFoldDB" id="A0A098QYV8"/>
<dbReference type="Proteomes" id="UP000029692">
    <property type="component" value="Unassembled WGS sequence"/>
</dbReference>
<evidence type="ECO:0000313" key="17">
    <source>
        <dbReference type="EMBL" id="KGE72809.1"/>
    </source>
</evidence>
<dbReference type="PANTHER" id="PTHR43394:SF1">
    <property type="entry name" value="ATP-BINDING CASSETTE SUB-FAMILY B MEMBER 10, MITOCHONDRIAL"/>
    <property type="match status" value="1"/>
</dbReference>
<evidence type="ECO:0000256" key="13">
    <source>
        <dbReference type="SAM" id="Phobius"/>
    </source>
</evidence>
<evidence type="ECO:0000256" key="12">
    <source>
        <dbReference type="ARBA" id="ARBA00040960"/>
    </source>
</evidence>
<evidence type="ECO:0000256" key="11">
    <source>
        <dbReference type="ARBA" id="ARBA00023136"/>
    </source>
</evidence>
<evidence type="ECO:0000259" key="15">
    <source>
        <dbReference type="PROSITE" id="PS50929"/>
    </source>
</evidence>
<keyword evidence="10 13" id="KW-1133">Transmembrane helix</keyword>
<comment type="subcellular location">
    <subcellularLocation>
        <location evidence="1">Cell membrane</location>
        <topology evidence="1">Multi-pass membrane protein</topology>
    </subcellularLocation>
</comment>
<feature type="transmembrane region" description="Helical" evidence="13">
    <location>
        <begin position="387"/>
        <end position="408"/>
    </location>
</feature>
<evidence type="ECO:0000256" key="8">
    <source>
        <dbReference type="ARBA" id="ARBA00022840"/>
    </source>
</evidence>
<dbReference type="eggNOG" id="COG2274">
    <property type="taxonomic scope" value="Bacteria"/>
</dbReference>
<dbReference type="InterPro" id="IPR036640">
    <property type="entry name" value="ABC1_TM_sf"/>
</dbReference>
<keyword evidence="7" id="KW-0378">Hydrolase</keyword>
<gene>
    <name evidence="17" type="ORF">DC28_05375</name>
</gene>
<evidence type="ECO:0000256" key="2">
    <source>
        <dbReference type="ARBA" id="ARBA00022448"/>
    </source>
</evidence>
<dbReference type="InterPro" id="IPR005897">
    <property type="entry name" value="Pept_C39_ABC_bacteriocin"/>
</dbReference>
<dbReference type="Gene3D" id="3.90.70.10">
    <property type="entry name" value="Cysteine proteinases"/>
    <property type="match status" value="1"/>
</dbReference>
<dbReference type="GO" id="GO:0005524">
    <property type="term" value="F:ATP binding"/>
    <property type="evidence" value="ECO:0007669"/>
    <property type="project" value="UniProtKB-KW"/>
</dbReference>
<dbReference type="PANTHER" id="PTHR43394">
    <property type="entry name" value="ATP-DEPENDENT PERMEASE MDL1, MITOCHONDRIAL"/>
    <property type="match status" value="1"/>
</dbReference>
<dbReference type="Gene3D" id="1.20.1560.10">
    <property type="entry name" value="ABC transporter type 1, transmembrane domain"/>
    <property type="match status" value="1"/>
</dbReference>
<evidence type="ECO:0000256" key="10">
    <source>
        <dbReference type="ARBA" id="ARBA00022989"/>
    </source>
</evidence>
<evidence type="ECO:0000259" key="14">
    <source>
        <dbReference type="PROSITE" id="PS50893"/>
    </source>
</evidence>
<dbReference type="GO" id="GO:0008234">
    <property type="term" value="F:cysteine-type peptidase activity"/>
    <property type="evidence" value="ECO:0007669"/>
    <property type="project" value="InterPro"/>
</dbReference>
<dbReference type="InterPro" id="IPR003593">
    <property type="entry name" value="AAA+_ATPase"/>
</dbReference>
<feature type="domain" description="ABC transporter" evidence="14">
    <location>
        <begin position="488"/>
        <end position="723"/>
    </location>
</feature>
<dbReference type="PROSITE" id="PS50929">
    <property type="entry name" value="ABC_TM1F"/>
    <property type="match status" value="1"/>
</dbReference>
<dbReference type="EMBL" id="JNUP01000047">
    <property type="protein sequence ID" value="KGE72809.1"/>
    <property type="molecule type" value="Genomic_DNA"/>
</dbReference>
<feature type="domain" description="Peptidase C39" evidence="16">
    <location>
        <begin position="8"/>
        <end position="131"/>
    </location>
</feature>
<evidence type="ECO:0000256" key="3">
    <source>
        <dbReference type="ARBA" id="ARBA00022475"/>
    </source>
</evidence>
<dbReference type="GO" id="GO:0006508">
    <property type="term" value="P:proteolysis"/>
    <property type="evidence" value="ECO:0007669"/>
    <property type="project" value="UniProtKB-KW"/>
</dbReference>
<evidence type="ECO:0000256" key="6">
    <source>
        <dbReference type="ARBA" id="ARBA00022741"/>
    </source>
</evidence>
<dbReference type="InterPro" id="IPR011527">
    <property type="entry name" value="ABC1_TM_dom"/>
</dbReference>
<dbReference type="FunFam" id="3.40.50.300:FF:000604">
    <property type="entry name" value="ABC transporter B family member 28"/>
    <property type="match status" value="1"/>
</dbReference>
<dbReference type="RefSeq" id="WP_037546625.1">
    <property type="nucleotide sequence ID" value="NZ_JNUP01000047.1"/>
</dbReference>
<dbReference type="SMART" id="SM00382">
    <property type="entry name" value="AAA"/>
    <property type="match status" value="1"/>
</dbReference>
<dbReference type="PROSITE" id="PS50990">
    <property type="entry name" value="PEPTIDASE_C39"/>
    <property type="match status" value="1"/>
</dbReference>
<dbReference type="Gene3D" id="3.40.50.300">
    <property type="entry name" value="P-loop containing nucleotide triphosphate hydrolases"/>
    <property type="match status" value="1"/>
</dbReference>
<protein>
    <recommendedName>
        <fullName evidence="12">Multidrug resistance-like ATP-binding protein MdlB</fullName>
    </recommendedName>
</protein>
<feature type="transmembrane region" description="Helical" evidence="13">
    <location>
        <begin position="271"/>
        <end position="293"/>
    </location>
</feature>
<dbReference type="SUPFAM" id="SSF90123">
    <property type="entry name" value="ABC transporter transmembrane region"/>
    <property type="match status" value="1"/>
</dbReference>
<dbReference type="Pfam" id="PF00005">
    <property type="entry name" value="ABC_tran"/>
    <property type="match status" value="1"/>
</dbReference>
<dbReference type="GO" id="GO:0016887">
    <property type="term" value="F:ATP hydrolysis activity"/>
    <property type="evidence" value="ECO:0007669"/>
    <property type="project" value="InterPro"/>
</dbReference>
<dbReference type="InterPro" id="IPR017871">
    <property type="entry name" value="ABC_transporter-like_CS"/>
</dbReference>
<keyword evidence="8" id="KW-0067">ATP-binding</keyword>
<keyword evidence="4" id="KW-0645">Protease</keyword>
<keyword evidence="6" id="KW-0547">Nucleotide-binding</keyword>
<keyword evidence="9" id="KW-1278">Translocase</keyword>
<proteinExistence type="predicted"/>
<comment type="caution">
    <text evidence="17">The sequence shown here is derived from an EMBL/GenBank/DDBJ whole genome shotgun (WGS) entry which is preliminary data.</text>
</comment>
<sequence length="740" mass="81584">MGLRFISQLDETDCGAACLAMISKYYKLSASIGMIREIAGTNTQGTSFAGMLQAAQVLGFTAHALFSQDKRLPSHTPMPAILHVQQGEQFHFMVVLRISKGSIRVADPAEGVKKLSMEELSAIWTGSFIILAPGPNFIAKGKASTPLIAFMSLLKPFKREFVEVFIASFALILFGITQFLYIRFIIDSVVGGHMQRTLHIVSGGMIVLVLVQNILNGIRQYTLSHLGSRVDLSIALLYFKKVLFLPQSFFDKRRVGEILTRLEDGRKIREVLSGLTLSACIDSLMILGVGIFLFLQSPLLTLLSVSSLPFFALVVILYRKPFTRNNTRAMSLHAAQHTHLVESLSGIFHIKAFGYEDPMYEQAEQRVLASLKQEFTLDVLGITQGGLLGAIEAVSQVLLFWVGGWLILQGRISIGQLISFNALLGYFIGPIKRLLLLQPQLQGANVAARRLLSILELPDEKEIRRKRPMVSGNPPSPISESETLFGAISFRNVSFSYGVKNIALQNFSLEIESGETVGIVGQSGSGKSTLVKLILTMYTPSQGTLLFDGRDSRLFDSQGLRRQIGYVPQDPMLFSGTIMDNLIIGLEKPHISDVLYACTMAQALPFIQGLPDGFATEVGDRGAKLSGGERQRLAIARALIRKPRLLILDEATSALDTKTESGFQMFLEGLRHVGTTILIIAHRLTTVQNCNRIVVLENGRVQETGTHQELLQKPGGQYRRLWECQKQVTITSGVEGEDDQ</sequence>
<keyword evidence="11 13" id="KW-0472">Membrane</keyword>
<evidence type="ECO:0000256" key="9">
    <source>
        <dbReference type="ARBA" id="ARBA00022967"/>
    </source>
</evidence>
<evidence type="ECO:0000313" key="18">
    <source>
        <dbReference type="Proteomes" id="UP000029692"/>
    </source>
</evidence>
<reference evidence="17 18" key="1">
    <citation type="submission" date="2014-05" db="EMBL/GenBank/DDBJ databases">
        <title>De novo Genome Sequence of Spirocheata sp.</title>
        <authorList>
            <person name="Shivani Y."/>
            <person name="Subhash Y."/>
            <person name="Tushar L."/>
            <person name="Sasikala C."/>
            <person name="Ramana C.V."/>
        </authorList>
    </citation>
    <scope>NUCLEOTIDE SEQUENCE [LARGE SCALE GENOMIC DNA]</scope>
    <source>
        <strain evidence="17 18">JC230</strain>
    </source>
</reference>
<dbReference type="CDD" id="cd18570">
    <property type="entry name" value="ABC_6TM_PCAT1_LagD_like"/>
    <property type="match status" value="1"/>
</dbReference>
<keyword evidence="18" id="KW-1185">Reference proteome</keyword>
<evidence type="ECO:0000256" key="1">
    <source>
        <dbReference type="ARBA" id="ARBA00004651"/>
    </source>
</evidence>
<dbReference type="SUPFAM" id="SSF52540">
    <property type="entry name" value="P-loop containing nucleoside triphosphate hydrolases"/>
    <property type="match status" value="1"/>
</dbReference>
<dbReference type="InterPro" id="IPR003439">
    <property type="entry name" value="ABC_transporter-like_ATP-bd"/>
</dbReference>
<feature type="domain" description="ABC transmembrane type-1" evidence="15">
    <location>
        <begin position="164"/>
        <end position="443"/>
    </location>
</feature>
<dbReference type="GO" id="GO:0005886">
    <property type="term" value="C:plasma membrane"/>
    <property type="evidence" value="ECO:0007669"/>
    <property type="project" value="UniProtKB-SubCell"/>
</dbReference>
<feature type="transmembrane region" description="Helical" evidence="13">
    <location>
        <begin position="299"/>
        <end position="318"/>
    </location>
</feature>
<evidence type="ECO:0000256" key="5">
    <source>
        <dbReference type="ARBA" id="ARBA00022692"/>
    </source>
</evidence>